<dbReference type="SUPFAM" id="SSF53448">
    <property type="entry name" value="Nucleotide-diphospho-sugar transferases"/>
    <property type="match status" value="1"/>
</dbReference>
<keyword evidence="3" id="KW-1185">Reference proteome</keyword>
<sequence length="241" mass="25479">MLEIQATARGGGMTSPAFSRIGIIVLAAGQATRMGRLKQLLPLGDRSLAQRVIDAALAATAGPVVAVLHPAVAAAGIPRPPHPCLHPVVNPWPEQGQARSLRLGLRCLLQVEPALAAAMIVLADQPFITPRALAGLAGAFDRAVKQAAAGSTSPATFWPSRAPVAARPVWQGRPGHPVVLGRPLFAEVLTLAGDEGARPLLQRYRDRVLGWPAPGPEVTLDVDTWEDYLAACRLLEKEEQP</sequence>
<accession>K6PRK1</accession>
<feature type="domain" description="MobA-like NTP transferase" evidence="1">
    <location>
        <begin position="24"/>
        <end position="206"/>
    </location>
</feature>
<reference evidence="2" key="2">
    <citation type="submission" date="2012-10" db="EMBL/GenBank/DDBJ databases">
        <title>Improved high-quality draft of Thermaerobacter subterraneus C21, DSM 13965.</title>
        <authorList>
            <consortium name="DOE Joint Genome Institute"/>
            <person name="Eisen J."/>
            <person name="Huntemann M."/>
            <person name="Wei C.-L."/>
            <person name="Han J."/>
            <person name="Detter J.C."/>
            <person name="Han C."/>
            <person name="Tapia R."/>
            <person name="Chen A."/>
            <person name="Kyrpides N."/>
            <person name="Mavromatis K."/>
            <person name="Markowitz V."/>
            <person name="Szeto E."/>
            <person name="Ivanova N."/>
            <person name="Mikhailova N."/>
            <person name="Ovchinnikova G."/>
            <person name="Pagani I."/>
            <person name="Pati A."/>
            <person name="Goodwin L."/>
            <person name="Nordberg H.P."/>
            <person name="Cantor M.N."/>
            <person name="Hua S.X."/>
            <person name="Woyke T."/>
            <person name="Eisen J."/>
            <person name="Klenk H.-P."/>
        </authorList>
    </citation>
    <scope>NUCLEOTIDE SEQUENCE [LARGE SCALE GENOMIC DNA]</scope>
    <source>
        <strain evidence="2">DSM 13965</strain>
    </source>
</reference>
<dbReference type="Pfam" id="PF12804">
    <property type="entry name" value="NTP_transf_3"/>
    <property type="match status" value="1"/>
</dbReference>
<dbReference type="HOGENOM" id="CLU_061980_2_0_9"/>
<organism evidence="2 3">
    <name type="scientific">Thermaerobacter subterraneus DSM 13965</name>
    <dbReference type="NCBI Taxonomy" id="867903"/>
    <lineage>
        <taxon>Bacteria</taxon>
        <taxon>Bacillati</taxon>
        <taxon>Bacillota</taxon>
        <taxon>Clostridia</taxon>
        <taxon>Eubacteriales</taxon>
        <taxon>Clostridiales Family XVII. Incertae Sedis</taxon>
        <taxon>Thermaerobacter</taxon>
    </lineage>
</organism>
<dbReference type="GO" id="GO:0016779">
    <property type="term" value="F:nucleotidyltransferase activity"/>
    <property type="evidence" value="ECO:0007669"/>
    <property type="project" value="UniProtKB-ARBA"/>
</dbReference>
<evidence type="ECO:0000259" key="1">
    <source>
        <dbReference type="Pfam" id="PF12804"/>
    </source>
</evidence>
<dbReference type="EMBL" id="AENY02000002">
    <property type="protein sequence ID" value="EKP95562.1"/>
    <property type="molecule type" value="Genomic_DNA"/>
</dbReference>
<reference evidence="2" key="1">
    <citation type="submission" date="2010-10" db="EMBL/GenBank/DDBJ databases">
        <authorList>
            <consortium name="US DOE Joint Genome Institute (JGI-PGF)"/>
            <person name="Lucas S."/>
            <person name="Copeland A."/>
            <person name="Lapidus A."/>
            <person name="Bruce D."/>
            <person name="Goodwin L."/>
            <person name="Pitluck S."/>
            <person name="Kyrpides N."/>
            <person name="Mavromatis K."/>
            <person name="Detter J.C."/>
            <person name="Han C."/>
            <person name="Land M."/>
            <person name="Hauser L."/>
            <person name="Markowitz V."/>
            <person name="Cheng J.-F."/>
            <person name="Hugenholtz P."/>
            <person name="Woyke T."/>
            <person name="Wu D."/>
            <person name="Pukall R."/>
            <person name="Wahrenburg C."/>
            <person name="Brambilla E."/>
            <person name="Klenk H.-P."/>
            <person name="Eisen J.A."/>
        </authorList>
    </citation>
    <scope>NUCLEOTIDE SEQUENCE [LARGE SCALE GENOMIC DNA]</scope>
    <source>
        <strain evidence="2">DSM 13965</strain>
    </source>
</reference>
<dbReference type="PANTHER" id="PTHR43777:SF1">
    <property type="entry name" value="MOLYBDENUM COFACTOR CYTIDYLYLTRANSFERASE"/>
    <property type="match status" value="1"/>
</dbReference>
<gene>
    <name evidence="2" type="ORF">ThesuDRAFT_01316</name>
</gene>
<protein>
    <submittedName>
        <fullName evidence="2">MobA-like protein</fullName>
    </submittedName>
</protein>
<dbReference type="Proteomes" id="UP000005710">
    <property type="component" value="Unassembled WGS sequence"/>
</dbReference>
<dbReference type="AlphaFoldDB" id="K6PRK1"/>
<comment type="caution">
    <text evidence="2">The sequence shown here is derived from an EMBL/GenBank/DDBJ whole genome shotgun (WGS) entry which is preliminary data.</text>
</comment>
<name>K6PRK1_9FIRM</name>
<dbReference type="PANTHER" id="PTHR43777">
    <property type="entry name" value="MOLYBDENUM COFACTOR CYTIDYLYLTRANSFERASE"/>
    <property type="match status" value="1"/>
</dbReference>
<dbReference type="Gene3D" id="3.90.550.10">
    <property type="entry name" value="Spore Coat Polysaccharide Biosynthesis Protein SpsA, Chain A"/>
    <property type="match status" value="1"/>
</dbReference>
<dbReference type="CDD" id="cd04182">
    <property type="entry name" value="GT_2_like_f"/>
    <property type="match status" value="1"/>
</dbReference>
<proteinExistence type="predicted"/>
<dbReference type="InterPro" id="IPR029044">
    <property type="entry name" value="Nucleotide-diphossugar_trans"/>
</dbReference>
<evidence type="ECO:0000313" key="3">
    <source>
        <dbReference type="Proteomes" id="UP000005710"/>
    </source>
</evidence>
<evidence type="ECO:0000313" key="2">
    <source>
        <dbReference type="EMBL" id="EKP95562.1"/>
    </source>
</evidence>
<dbReference type="STRING" id="867903.ThesuDRAFT_01316"/>
<dbReference type="eggNOG" id="COG2068">
    <property type="taxonomic scope" value="Bacteria"/>
</dbReference>
<dbReference type="InterPro" id="IPR025877">
    <property type="entry name" value="MobA-like_NTP_Trfase"/>
</dbReference>